<reference evidence="1" key="1">
    <citation type="journal article" date="2023" name="Nat. Commun.">
        <title>Diploid and tetraploid genomes of Acorus and the evolution of monocots.</title>
        <authorList>
            <person name="Ma L."/>
            <person name="Liu K.W."/>
            <person name="Li Z."/>
            <person name="Hsiao Y.Y."/>
            <person name="Qi Y."/>
            <person name="Fu T."/>
            <person name="Tang G.D."/>
            <person name="Zhang D."/>
            <person name="Sun W.H."/>
            <person name="Liu D.K."/>
            <person name="Li Y."/>
            <person name="Chen G.Z."/>
            <person name="Liu X.D."/>
            <person name="Liao X.Y."/>
            <person name="Jiang Y.T."/>
            <person name="Yu X."/>
            <person name="Hao Y."/>
            <person name="Huang J."/>
            <person name="Zhao X.W."/>
            <person name="Ke S."/>
            <person name="Chen Y.Y."/>
            <person name="Wu W.L."/>
            <person name="Hsu J.L."/>
            <person name="Lin Y.F."/>
            <person name="Huang M.D."/>
            <person name="Li C.Y."/>
            <person name="Huang L."/>
            <person name="Wang Z.W."/>
            <person name="Zhao X."/>
            <person name="Zhong W.Y."/>
            <person name="Peng D.H."/>
            <person name="Ahmad S."/>
            <person name="Lan S."/>
            <person name="Zhang J.S."/>
            <person name="Tsai W.C."/>
            <person name="Van de Peer Y."/>
            <person name="Liu Z.J."/>
        </authorList>
    </citation>
    <scope>NUCLEOTIDE SEQUENCE</scope>
    <source>
        <strain evidence="1">CP</strain>
    </source>
</reference>
<reference evidence="1" key="2">
    <citation type="submission" date="2023-06" db="EMBL/GenBank/DDBJ databases">
        <authorList>
            <person name="Ma L."/>
            <person name="Liu K.-W."/>
            <person name="Li Z."/>
            <person name="Hsiao Y.-Y."/>
            <person name="Qi Y."/>
            <person name="Fu T."/>
            <person name="Tang G."/>
            <person name="Zhang D."/>
            <person name="Sun W.-H."/>
            <person name="Liu D.-K."/>
            <person name="Li Y."/>
            <person name="Chen G.-Z."/>
            <person name="Liu X.-D."/>
            <person name="Liao X.-Y."/>
            <person name="Jiang Y.-T."/>
            <person name="Yu X."/>
            <person name="Hao Y."/>
            <person name="Huang J."/>
            <person name="Zhao X.-W."/>
            <person name="Ke S."/>
            <person name="Chen Y.-Y."/>
            <person name="Wu W.-L."/>
            <person name="Hsu J.-L."/>
            <person name="Lin Y.-F."/>
            <person name="Huang M.-D."/>
            <person name="Li C.-Y."/>
            <person name="Huang L."/>
            <person name="Wang Z.-W."/>
            <person name="Zhao X."/>
            <person name="Zhong W.-Y."/>
            <person name="Peng D.-H."/>
            <person name="Ahmad S."/>
            <person name="Lan S."/>
            <person name="Zhang J.-S."/>
            <person name="Tsai W.-C."/>
            <person name="Van De Peer Y."/>
            <person name="Liu Z.-J."/>
        </authorList>
    </citation>
    <scope>NUCLEOTIDE SEQUENCE</scope>
    <source>
        <strain evidence="1">CP</strain>
        <tissue evidence="1">Leaves</tissue>
    </source>
</reference>
<evidence type="ECO:0000313" key="2">
    <source>
        <dbReference type="Proteomes" id="UP001180020"/>
    </source>
</evidence>
<gene>
    <name evidence="1" type="primary">GH3.5</name>
    <name evidence="1" type="ORF">QJS10_CPA01g02186</name>
</gene>
<protein>
    <submittedName>
        <fullName evidence="1">Indole-3-acetic acid-amido synthetase GH3.5</fullName>
    </submittedName>
</protein>
<keyword evidence="2" id="KW-1185">Reference proteome</keyword>
<dbReference type="Pfam" id="PF03321">
    <property type="entry name" value="GH3"/>
    <property type="match status" value="1"/>
</dbReference>
<sequence>MLESKHERVIKEFESVTKDAGRVQIETLKRILEMNGEAEYLQSLGLCGRTDPESFKACVPLATHSDLEPYIQRITDGEDSPILTGKPITTISLSAYEYVCMGLVEWLLPCLHSGVADSMISAVDVLRATREIE</sequence>
<dbReference type="GO" id="GO:0005737">
    <property type="term" value="C:cytoplasm"/>
    <property type="evidence" value="ECO:0007669"/>
    <property type="project" value="TreeGrafter"/>
</dbReference>
<dbReference type="PANTHER" id="PTHR31901">
    <property type="entry name" value="GH3 DOMAIN-CONTAINING PROTEIN"/>
    <property type="match status" value="1"/>
</dbReference>
<accession>A0AAV9FJJ3</accession>
<dbReference type="Proteomes" id="UP001180020">
    <property type="component" value="Unassembled WGS sequence"/>
</dbReference>
<dbReference type="EMBL" id="JAUJYO010000001">
    <property type="protein sequence ID" value="KAK1324802.1"/>
    <property type="molecule type" value="Genomic_DNA"/>
</dbReference>
<organism evidence="1 2">
    <name type="scientific">Acorus calamus</name>
    <name type="common">Sweet flag</name>
    <dbReference type="NCBI Taxonomy" id="4465"/>
    <lineage>
        <taxon>Eukaryota</taxon>
        <taxon>Viridiplantae</taxon>
        <taxon>Streptophyta</taxon>
        <taxon>Embryophyta</taxon>
        <taxon>Tracheophyta</taxon>
        <taxon>Spermatophyta</taxon>
        <taxon>Magnoliopsida</taxon>
        <taxon>Liliopsida</taxon>
        <taxon>Acoraceae</taxon>
        <taxon>Acorus</taxon>
    </lineage>
</organism>
<proteinExistence type="predicted"/>
<dbReference type="GO" id="GO:0016881">
    <property type="term" value="F:acid-amino acid ligase activity"/>
    <property type="evidence" value="ECO:0007669"/>
    <property type="project" value="TreeGrafter"/>
</dbReference>
<evidence type="ECO:0000313" key="1">
    <source>
        <dbReference type="EMBL" id="KAK1324802.1"/>
    </source>
</evidence>
<dbReference type="InterPro" id="IPR004993">
    <property type="entry name" value="GH3"/>
</dbReference>
<comment type="caution">
    <text evidence="1">The sequence shown here is derived from an EMBL/GenBank/DDBJ whole genome shotgun (WGS) entry which is preliminary data.</text>
</comment>
<name>A0AAV9FJJ3_ACOCL</name>
<dbReference type="AlphaFoldDB" id="A0AAV9FJJ3"/>
<dbReference type="PANTHER" id="PTHR31901:SF5">
    <property type="entry name" value="JASMONOYL--L-AMINO ACID SYNTHETASE JAR1"/>
    <property type="match status" value="1"/>
</dbReference>